<organism evidence="1 2">
    <name type="scientific">Bodo saltans</name>
    <name type="common">Flagellated protozoan</name>
    <dbReference type="NCBI Taxonomy" id="75058"/>
    <lineage>
        <taxon>Eukaryota</taxon>
        <taxon>Discoba</taxon>
        <taxon>Euglenozoa</taxon>
        <taxon>Kinetoplastea</taxon>
        <taxon>Metakinetoplastina</taxon>
        <taxon>Eubodonida</taxon>
        <taxon>Bodonidae</taxon>
        <taxon>Bodo</taxon>
    </lineage>
</organism>
<reference evidence="2" key="1">
    <citation type="submission" date="2015-09" db="EMBL/GenBank/DDBJ databases">
        <authorList>
            <consortium name="Pathogen Informatics"/>
        </authorList>
    </citation>
    <scope>NUCLEOTIDE SEQUENCE [LARGE SCALE GENOMIC DNA]</scope>
    <source>
        <strain evidence="2">Lake Konstanz</strain>
    </source>
</reference>
<dbReference type="AlphaFoldDB" id="A0A0S4KJ79"/>
<evidence type="ECO:0000313" key="2">
    <source>
        <dbReference type="Proteomes" id="UP000051952"/>
    </source>
</evidence>
<name>A0A0S4KJ79_BODSA</name>
<sequence>LRASVAKAKHFIASVDHLLEAEYRRALRIVPTSLLILSDVSVVGRSAAPKNRNASDLPLLELGLDVERTLCPQDGLVGRSVVDSGPLVLLGSSSISFEFTGPVGVASCRAVGCVLRHAAVTEVLRCRQ</sequence>
<accession>A0A0S4KJ79</accession>
<dbReference type="Proteomes" id="UP000051952">
    <property type="component" value="Unassembled WGS sequence"/>
</dbReference>
<protein>
    <submittedName>
        <fullName evidence="1">Uncharacterized protein</fullName>
    </submittedName>
</protein>
<dbReference type="VEuPathDB" id="TriTrypDB:BSAL_85560"/>
<keyword evidence="2" id="KW-1185">Reference proteome</keyword>
<feature type="non-terminal residue" evidence="1">
    <location>
        <position position="1"/>
    </location>
</feature>
<gene>
    <name evidence="1" type="ORF">BSAL_85560</name>
</gene>
<dbReference type="EMBL" id="CYKH01001011">
    <property type="protein sequence ID" value="CUI14335.1"/>
    <property type="molecule type" value="Genomic_DNA"/>
</dbReference>
<proteinExistence type="predicted"/>
<evidence type="ECO:0000313" key="1">
    <source>
        <dbReference type="EMBL" id="CUI14335.1"/>
    </source>
</evidence>